<dbReference type="AlphaFoldDB" id="A0AAQ3NFW3"/>
<protein>
    <submittedName>
        <fullName evidence="2">Uncharacterized protein</fullName>
    </submittedName>
</protein>
<evidence type="ECO:0000256" key="1">
    <source>
        <dbReference type="SAM" id="MobiDB-lite"/>
    </source>
</evidence>
<sequence>MEEEAVKKAMGFIVMAMENEIGVKVFVKCPKPPTTQDAKEGRDDSCATSYTPEKQSSPSFPFQTYRTLFRLYSPRPTSLKPASVKSPPSFTPKIASSTSSRALPPSRKKHFGVGEEKAQTNPRFEGLFGVDSRSGEVGSEELFDVKARFRFQPVRGDETVVSKGAIEVCGSGRCVGAVEAANLVRNEGSFLFLYLTDSGSGDKYIFIRRI</sequence>
<reference evidence="2 3" key="1">
    <citation type="journal article" date="2023" name="Life. Sci Alliance">
        <title>Evolutionary insights into 3D genome organization and epigenetic landscape of Vigna mungo.</title>
        <authorList>
            <person name="Junaid A."/>
            <person name="Singh B."/>
            <person name="Bhatia S."/>
        </authorList>
    </citation>
    <scope>NUCLEOTIDE SEQUENCE [LARGE SCALE GENOMIC DNA]</scope>
    <source>
        <strain evidence="2">Urdbean</strain>
    </source>
</reference>
<name>A0AAQ3NFW3_VIGMU</name>
<feature type="region of interest" description="Disordered" evidence="1">
    <location>
        <begin position="79"/>
        <end position="116"/>
    </location>
</feature>
<organism evidence="2 3">
    <name type="scientific">Vigna mungo</name>
    <name type="common">Black gram</name>
    <name type="synonym">Phaseolus mungo</name>
    <dbReference type="NCBI Taxonomy" id="3915"/>
    <lineage>
        <taxon>Eukaryota</taxon>
        <taxon>Viridiplantae</taxon>
        <taxon>Streptophyta</taxon>
        <taxon>Embryophyta</taxon>
        <taxon>Tracheophyta</taxon>
        <taxon>Spermatophyta</taxon>
        <taxon>Magnoliopsida</taxon>
        <taxon>eudicotyledons</taxon>
        <taxon>Gunneridae</taxon>
        <taxon>Pentapetalae</taxon>
        <taxon>rosids</taxon>
        <taxon>fabids</taxon>
        <taxon>Fabales</taxon>
        <taxon>Fabaceae</taxon>
        <taxon>Papilionoideae</taxon>
        <taxon>50 kb inversion clade</taxon>
        <taxon>NPAAA clade</taxon>
        <taxon>indigoferoid/millettioid clade</taxon>
        <taxon>Phaseoleae</taxon>
        <taxon>Vigna</taxon>
    </lineage>
</organism>
<keyword evidence="3" id="KW-1185">Reference proteome</keyword>
<gene>
    <name evidence="2" type="ORF">V8G54_021309</name>
</gene>
<feature type="region of interest" description="Disordered" evidence="1">
    <location>
        <begin position="30"/>
        <end position="62"/>
    </location>
</feature>
<evidence type="ECO:0000313" key="2">
    <source>
        <dbReference type="EMBL" id="WVZ07963.1"/>
    </source>
</evidence>
<evidence type="ECO:0000313" key="3">
    <source>
        <dbReference type="Proteomes" id="UP001374535"/>
    </source>
</evidence>
<dbReference type="EMBL" id="CP144695">
    <property type="protein sequence ID" value="WVZ07963.1"/>
    <property type="molecule type" value="Genomic_DNA"/>
</dbReference>
<dbReference type="Proteomes" id="UP001374535">
    <property type="component" value="Chromosome 6"/>
</dbReference>
<feature type="compositionally biased region" description="Polar residues" evidence="1">
    <location>
        <begin position="46"/>
        <end position="62"/>
    </location>
</feature>
<accession>A0AAQ3NFW3</accession>
<proteinExistence type="predicted"/>